<dbReference type="GO" id="GO:0007200">
    <property type="term" value="P:phospholipase C-activating G protein-coupled receptor signaling pathway"/>
    <property type="evidence" value="ECO:0007669"/>
    <property type="project" value="TreeGrafter"/>
</dbReference>
<evidence type="ECO:0000256" key="11">
    <source>
        <dbReference type="ARBA" id="ARBA00025736"/>
    </source>
</evidence>
<keyword evidence="8 16" id="KW-0675">Receptor</keyword>
<dbReference type="InterPro" id="IPR000826">
    <property type="entry name" value="Formyl_rcpt-rel"/>
</dbReference>
<keyword evidence="10" id="KW-0807">Transducer</keyword>
<comment type="subcellular location">
    <subcellularLocation>
        <location evidence="1">Cell membrane</location>
        <topology evidence="1">Multi-pass membrane protein</topology>
    </subcellularLocation>
</comment>
<feature type="transmembrane region" description="Helical" evidence="14">
    <location>
        <begin position="241"/>
        <end position="259"/>
    </location>
</feature>
<evidence type="ECO:0000256" key="12">
    <source>
        <dbReference type="ARBA" id="ARBA00037161"/>
    </source>
</evidence>
<keyword evidence="7" id="KW-1015">Disulfide bond</keyword>
<dbReference type="SUPFAM" id="SSF81321">
    <property type="entry name" value="Family A G protein-coupled receptor-like"/>
    <property type="match status" value="1"/>
</dbReference>
<keyword evidence="6 14" id="KW-0472">Membrane</keyword>
<dbReference type="GO" id="GO:0006954">
    <property type="term" value="P:inflammatory response"/>
    <property type="evidence" value="ECO:0007669"/>
    <property type="project" value="TreeGrafter"/>
</dbReference>
<dbReference type="Pfam" id="PF00001">
    <property type="entry name" value="7tm_1"/>
    <property type="match status" value="1"/>
</dbReference>
<dbReference type="Proteomes" id="UP001295444">
    <property type="component" value="Chromosome 10"/>
</dbReference>
<dbReference type="GO" id="GO:0004875">
    <property type="term" value="F:complement receptor activity"/>
    <property type="evidence" value="ECO:0007669"/>
    <property type="project" value="TreeGrafter"/>
</dbReference>
<dbReference type="FunFam" id="1.20.1070.10:FF:000034">
    <property type="entry name" value="G-protein coupled receptor 1"/>
    <property type="match status" value="1"/>
</dbReference>
<feature type="transmembrane region" description="Helical" evidence="14">
    <location>
        <begin position="29"/>
        <end position="53"/>
    </location>
</feature>
<dbReference type="PANTHER" id="PTHR24225:SF5">
    <property type="entry name" value="G-PROTEIN COUPLED RECEPTOR 33-RELATED"/>
    <property type="match status" value="1"/>
</dbReference>
<name>A0AAD1WL46_PELCU</name>
<comment type="similarity">
    <text evidence="11">Belongs to the chemokine-like receptor (CMKLR) family.</text>
</comment>
<evidence type="ECO:0000256" key="1">
    <source>
        <dbReference type="ARBA" id="ARBA00004651"/>
    </source>
</evidence>
<evidence type="ECO:0000313" key="16">
    <source>
        <dbReference type="EMBL" id="CAH2318691.1"/>
    </source>
</evidence>
<reference evidence="16" key="1">
    <citation type="submission" date="2022-03" db="EMBL/GenBank/DDBJ databases">
        <authorList>
            <person name="Alioto T."/>
            <person name="Alioto T."/>
            <person name="Gomez Garrido J."/>
        </authorList>
    </citation>
    <scope>NUCLEOTIDE SEQUENCE</scope>
</reference>
<organism evidence="16 17">
    <name type="scientific">Pelobates cultripes</name>
    <name type="common">Western spadefoot toad</name>
    <dbReference type="NCBI Taxonomy" id="61616"/>
    <lineage>
        <taxon>Eukaryota</taxon>
        <taxon>Metazoa</taxon>
        <taxon>Chordata</taxon>
        <taxon>Craniata</taxon>
        <taxon>Vertebrata</taxon>
        <taxon>Euteleostomi</taxon>
        <taxon>Amphibia</taxon>
        <taxon>Batrachia</taxon>
        <taxon>Anura</taxon>
        <taxon>Pelobatoidea</taxon>
        <taxon>Pelobatidae</taxon>
        <taxon>Pelobates</taxon>
    </lineage>
</organism>
<dbReference type="GO" id="GO:0007204">
    <property type="term" value="P:positive regulation of cytosolic calcium ion concentration"/>
    <property type="evidence" value="ECO:0007669"/>
    <property type="project" value="TreeGrafter"/>
</dbReference>
<evidence type="ECO:0000256" key="8">
    <source>
        <dbReference type="ARBA" id="ARBA00023170"/>
    </source>
</evidence>
<protein>
    <recommendedName>
        <fullName evidence="13">Probable G-protein coupled receptor 33</fullName>
    </recommendedName>
</protein>
<dbReference type="PANTHER" id="PTHR24225">
    <property type="entry name" value="CHEMOTACTIC RECEPTOR"/>
    <property type="match status" value="1"/>
</dbReference>
<dbReference type="Gene3D" id="1.20.1070.10">
    <property type="entry name" value="Rhodopsin 7-helix transmembrane proteins"/>
    <property type="match status" value="1"/>
</dbReference>
<comment type="function">
    <text evidence="12">Orphan receptor; could be a chemoattractant receptor.</text>
</comment>
<evidence type="ECO:0000256" key="7">
    <source>
        <dbReference type="ARBA" id="ARBA00023157"/>
    </source>
</evidence>
<feature type="transmembrane region" description="Helical" evidence="14">
    <location>
        <begin position="65"/>
        <end position="87"/>
    </location>
</feature>
<evidence type="ECO:0000259" key="15">
    <source>
        <dbReference type="PROSITE" id="PS50262"/>
    </source>
</evidence>
<evidence type="ECO:0000313" key="17">
    <source>
        <dbReference type="Proteomes" id="UP001295444"/>
    </source>
</evidence>
<evidence type="ECO:0000256" key="10">
    <source>
        <dbReference type="ARBA" id="ARBA00023224"/>
    </source>
</evidence>
<dbReference type="EMBL" id="OW240921">
    <property type="protein sequence ID" value="CAH2318691.1"/>
    <property type="molecule type" value="Genomic_DNA"/>
</dbReference>
<sequence>MSWNVTSTSTINTTTSEGTISPVIPTSNIFITLIMCITFLFGLVVNSLYLWVLGFRISKTVNSTWFFHFILANLVFTLILPFIAVYMLTYPHWILGLVMCKLLNSLMSVAMFEAVFMLTVISIDRYLLVFHPHWYRRHMTPRYATIICIFIWGLAIICSSPYIVFRQLRKEKNATFCQNDYTLSRKWDSQHREIKIKWILFTFRILVGYLLPFFVILFCYLQIALKLKKEKMARTSKPYKIITIAVLSFFVCWLPYHLWYGMSIEKGRFEETTLGVLRILTTCLTCLNFCFTPIFYLFIVDSFKKVFKKSILSLIESVLNDAFVSMNRSLEEKMQHSSSFVRDEMNVDNI</sequence>
<dbReference type="PRINTS" id="PR00237">
    <property type="entry name" value="GPCRRHODOPSN"/>
</dbReference>
<dbReference type="PROSITE" id="PS50262">
    <property type="entry name" value="G_PROTEIN_RECEP_F1_2"/>
    <property type="match status" value="1"/>
</dbReference>
<keyword evidence="3 14" id="KW-0812">Transmembrane</keyword>
<evidence type="ECO:0000256" key="9">
    <source>
        <dbReference type="ARBA" id="ARBA00023180"/>
    </source>
</evidence>
<dbReference type="PRINTS" id="PR00526">
    <property type="entry name" value="FMETLEUPHER"/>
</dbReference>
<keyword evidence="5" id="KW-0297">G-protein coupled receptor</keyword>
<dbReference type="InterPro" id="IPR000276">
    <property type="entry name" value="GPCR_Rhodpsn"/>
</dbReference>
<evidence type="ECO:0000256" key="2">
    <source>
        <dbReference type="ARBA" id="ARBA00022475"/>
    </source>
</evidence>
<accession>A0AAD1WL46</accession>
<gene>
    <name evidence="16" type="ORF">PECUL_23A012572</name>
</gene>
<feature type="transmembrane region" description="Helical" evidence="14">
    <location>
        <begin position="143"/>
        <end position="165"/>
    </location>
</feature>
<feature type="transmembrane region" description="Helical" evidence="14">
    <location>
        <begin position="198"/>
        <end position="221"/>
    </location>
</feature>
<evidence type="ECO:0000256" key="4">
    <source>
        <dbReference type="ARBA" id="ARBA00022989"/>
    </source>
</evidence>
<dbReference type="AlphaFoldDB" id="A0AAD1WL46"/>
<evidence type="ECO:0000256" key="13">
    <source>
        <dbReference type="ARBA" id="ARBA00039587"/>
    </source>
</evidence>
<feature type="domain" description="G-protein coupled receptors family 1 profile" evidence="15">
    <location>
        <begin position="45"/>
        <end position="296"/>
    </location>
</feature>
<dbReference type="GO" id="GO:0004930">
    <property type="term" value="F:G protein-coupled receptor activity"/>
    <property type="evidence" value="ECO:0007669"/>
    <property type="project" value="UniProtKB-KW"/>
</dbReference>
<keyword evidence="9" id="KW-0325">Glycoprotein</keyword>
<keyword evidence="17" id="KW-1185">Reference proteome</keyword>
<dbReference type="GO" id="GO:0005886">
    <property type="term" value="C:plasma membrane"/>
    <property type="evidence" value="ECO:0007669"/>
    <property type="project" value="UniProtKB-SubCell"/>
</dbReference>
<evidence type="ECO:0000256" key="5">
    <source>
        <dbReference type="ARBA" id="ARBA00023040"/>
    </source>
</evidence>
<keyword evidence="2" id="KW-1003">Cell membrane</keyword>
<evidence type="ECO:0000256" key="3">
    <source>
        <dbReference type="ARBA" id="ARBA00022692"/>
    </source>
</evidence>
<keyword evidence="4 14" id="KW-1133">Transmembrane helix</keyword>
<proteinExistence type="inferred from homology"/>
<evidence type="ECO:0000256" key="6">
    <source>
        <dbReference type="ARBA" id="ARBA00023136"/>
    </source>
</evidence>
<feature type="transmembrane region" description="Helical" evidence="14">
    <location>
        <begin position="279"/>
        <end position="299"/>
    </location>
</feature>
<feature type="transmembrane region" description="Helical" evidence="14">
    <location>
        <begin position="93"/>
        <end position="123"/>
    </location>
</feature>
<evidence type="ECO:0000256" key="14">
    <source>
        <dbReference type="SAM" id="Phobius"/>
    </source>
</evidence>
<dbReference type="InterPro" id="IPR017452">
    <property type="entry name" value="GPCR_Rhodpsn_7TM"/>
</dbReference>